<feature type="compositionally biased region" description="Low complexity" evidence="1">
    <location>
        <begin position="184"/>
        <end position="209"/>
    </location>
</feature>
<dbReference type="Proteomes" id="UP001151582">
    <property type="component" value="Unassembled WGS sequence"/>
</dbReference>
<evidence type="ECO:0000256" key="1">
    <source>
        <dbReference type="SAM" id="MobiDB-lite"/>
    </source>
</evidence>
<dbReference type="SUPFAM" id="SSF48371">
    <property type="entry name" value="ARM repeat"/>
    <property type="match status" value="1"/>
</dbReference>
<dbReference type="InterPro" id="IPR016024">
    <property type="entry name" value="ARM-type_fold"/>
</dbReference>
<accession>A0A9W8E8S2</accession>
<sequence>SLLTSPSLKSGGGSDRDALDAIQQAAARMATDRVNAAFFKTLRHHIRLVQSWPLTSTTNVLPMGNGSPAADTNVLELLLAACVTFLAHAERHPSHQEEVLGVIRAALKAKDRRLSEPIWACNNRLAALVFNQLLQCQMSPWTGISTTAEGCLETLVGTLPPAQIEYLVLDYLTSTESHDKPQRNGALNTATTADTTLNTGPCTAPTGTTDTGGDASLTLPHRYVSLANCLQLVTQFLARLDWAAIERLLPELVPHIVQGINHKDSVVRRASVEIFAALSVRASQAAASLDSLKANATASDPQITPRAVFDEYLQLLNNAQRHLVTLYMQNTPI</sequence>
<feature type="non-terminal residue" evidence="2">
    <location>
        <position position="1"/>
    </location>
</feature>
<dbReference type="Gene3D" id="1.25.10.10">
    <property type="entry name" value="Leucine-rich Repeat Variant"/>
    <property type="match status" value="1"/>
</dbReference>
<dbReference type="AlphaFoldDB" id="A0A9W8E8S2"/>
<organism evidence="2 3">
    <name type="scientific">Dimargaris verticillata</name>
    <dbReference type="NCBI Taxonomy" id="2761393"/>
    <lineage>
        <taxon>Eukaryota</taxon>
        <taxon>Fungi</taxon>
        <taxon>Fungi incertae sedis</taxon>
        <taxon>Zoopagomycota</taxon>
        <taxon>Kickxellomycotina</taxon>
        <taxon>Dimargaritomycetes</taxon>
        <taxon>Dimargaritales</taxon>
        <taxon>Dimargaritaceae</taxon>
        <taxon>Dimargaris</taxon>
    </lineage>
</organism>
<dbReference type="EMBL" id="JANBQB010002008">
    <property type="protein sequence ID" value="KAJ1969032.1"/>
    <property type="molecule type" value="Genomic_DNA"/>
</dbReference>
<reference evidence="2" key="1">
    <citation type="submission" date="2022-07" db="EMBL/GenBank/DDBJ databases">
        <title>Phylogenomic reconstructions and comparative analyses of Kickxellomycotina fungi.</title>
        <authorList>
            <person name="Reynolds N.K."/>
            <person name="Stajich J.E."/>
            <person name="Barry K."/>
            <person name="Grigoriev I.V."/>
            <person name="Crous P."/>
            <person name="Smith M.E."/>
        </authorList>
    </citation>
    <scope>NUCLEOTIDE SEQUENCE</scope>
    <source>
        <strain evidence="2">RSA 567</strain>
    </source>
</reference>
<evidence type="ECO:0000313" key="2">
    <source>
        <dbReference type="EMBL" id="KAJ1969032.1"/>
    </source>
</evidence>
<keyword evidence="3" id="KW-1185">Reference proteome</keyword>
<name>A0A9W8E8S2_9FUNG</name>
<evidence type="ECO:0000313" key="3">
    <source>
        <dbReference type="Proteomes" id="UP001151582"/>
    </source>
</evidence>
<comment type="caution">
    <text evidence="2">The sequence shown here is derived from an EMBL/GenBank/DDBJ whole genome shotgun (WGS) entry which is preliminary data.</text>
</comment>
<gene>
    <name evidence="2" type="ORF">H4R34_006202</name>
</gene>
<feature type="region of interest" description="Disordered" evidence="1">
    <location>
        <begin position="177"/>
        <end position="209"/>
    </location>
</feature>
<proteinExistence type="predicted"/>
<dbReference type="InterPro" id="IPR011989">
    <property type="entry name" value="ARM-like"/>
</dbReference>
<protein>
    <submittedName>
        <fullName evidence="2">Uncharacterized protein</fullName>
    </submittedName>
</protein>